<reference evidence="2 3" key="1">
    <citation type="submission" date="2021-05" db="EMBL/GenBank/DDBJ databases">
        <title>Description of Cellulomonas sp. DKR-3 sp. nov.</title>
        <authorList>
            <person name="Dahal R.H."/>
            <person name="Chaudhary D.K."/>
        </authorList>
    </citation>
    <scope>NUCLEOTIDE SEQUENCE [LARGE SCALE GENOMIC DNA]</scope>
    <source>
        <strain evidence="2 3">DKR-3</strain>
    </source>
</reference>
<evidence type="ECO:0000313" key="2">
    <source>
        <dbReference type="EMBL" id="MBT0995611.1"/>
    </source>
</evidence>
<keyword evidence="3" id="KW-1185">Reference proteome</keyword>
<proteinExistence type="predicted"/>
<evidence type="ECO:0000313" key="3">
    <source>
        <dbReference type="Proteomes" id="UP000722125"/>
    </source>
</evidence>
<name>A0ABS5U2H7_9CELL</name>
<accession>A0ABS5U2H7</accession>
<feature type="compositionally biased region" description="Low complexity" evidence="1">
    <location>
        <begin position="41"/>
        <end position="59"/>
    </location>
</feature>
<protein>
    <submittedName>
        <fullName evidence="2">DUF2017 family protein</fullName>
    </submittedName>
</protein>
<organism evidence="2 3">
    <name type="scientific">Cellulomonas fulva</name>
    <dbReference type="NCBI Taxonomy" id="2835530"/>
    <lineage>
        <taxon>Bacteria</taxon>
        <taxon>Bacillati</taxon>
        <taxon>Actinomycetota</taxon>
        <taxon>Actinomycetes</taxon>
        <taxon>Micrococcales</taxon>
        <taxon>Cellulomonadaceae</taxon>
        <taxon>Cellulomonas</taxon>
    </lineage>
</organism>
<comment type="caution">
    <text evidence="2">The sequence shown here is derived from an EMBL/GenBank/DDBJ whole genome shotgun (WGS) entry which is preliminary data.</text>
</comment>
<dbReference type="Pfam" id="PF09438">
    <property type="entry name" value="DUF2017"/>
    <property type="match status" value="1"/>
</dbReference>
<dbReference type="RefSeq" id="WP_214352694.1">
    <property type="nucleotide sequence ID" value="NZ_JAHBOH010000002.1"/>
</dbReference>
<feature type="region of interest" description="Disordered" evidence="1">
    <location>
        <begin position="41"/>
        <end position="97"/>
    </location>
</feature>
<dbReference type="EMBL" id="JAHBOH010000002">
    <property type="protein sequence ID" value="MBT0995611.1"/>
    <property type="molecule type" value="Genomic_DNA"/>
</dbReference>
<evidence type="ECO:0000256" key="1">
    <source>
        <dbReference type="SAM" id="MobiDB-lite"/>
    </source>
</evidence>
<dbReference type="InterPro" id="IPR018561">
    <property type="entry name" value="AosR"/>
</dbReference>
<sequence length="236" mass="24869">MRRFVARQGEYVVRLGSDEREVLATVASDVARMLGAAPFDAAPEPAAGRAGAGDEPPAGSGRPTSERAADPHGAWPWSQAVDPPEDPAVRRLLPDGSLDPEQAAEFRRFTEGDLRERKIAGLRTWWAALTTPGGRQGDAVAVTEAEAPAVAAAMTDVRLVLAERLGVRTDDDGDRLYAELAQDPAEDRAAQVRHAFVGVYAVLSELQESLVGAMLTAARARGTSHRRGGGTPGAAG</sequence>
<dbReference type="Proteomes" id="UP000722125">
    <property type="component" value="Unassembled WGS sequence"/>
</dbReference>
<gene>
    <name evidence="2" type="ORF">KIN34_15105</name>
</gene>